<protein>
    <submittedName>
        <fullName evidence="1">Uncharacterized protein</fullName>
    </submittedName>
</protein>
<dbReference type="AlphaFoldDB" id="A0ABD2PT59"/>
<dbReference type="PANTHER" id="PTHR44099:SF4">
    <property type="entry name" value="RABCONNECTIN-3B, ISOFORM A"/>
    <property type="match status" value="1"/>
</dbReference>
<gene>
    <name evidence="1" type="ORF">Ciccas_010763</name>
</gene>
<keyword evidence="2" id="KW-1185">Reference proteome</keyword>
<dbReference type="PANTHER" id="PTHR44099">
    <property type="entry name" value="RABCONNECTIN-3B, ISOFORM A"/>
    <property type="match status" value="1"/>
</dbReference>
<dbReference type="Proteomes" id="UP001626550">
    <property type="component" value="Unassembled WGS sequence"/>
</dbReference>
<evidence type="ECO:0000313" key="2">
    <source>
        <dbReference type="Proteomes" id="UP001626550"/>
    </source>
</evidence>
<accession>A0ABD2PT59</accession>
<name>A0ABD2PT59_9PLAT</name>
<reference evidence="1 2" key="1">
    <citation type="submission" date="2024-11" db="EMBL/GenBank/DDBJ databases">
        <title>Adaptive evolution of stress response genes in parasites aligns with host niche diversity.</title>
        <authorList>
            <person name="Hahn C."/>
            <person name="Resl P."/>
        </authorList>
    </citation>
    <scope>NUCLEOTIDE SEQUENCE [LARGE SCALE GENOMIC DNA]</scope>
    <source>
        <strain evidence="1">EGGRZ-B1_66</strain>
        <tissue evidence="1">Body</tissue>
    </source>
</reference>
<dbReference type="InterPro" id="IPR049916">
    <property type="entry name" value="WDR72-like"/>
</dbReference>
<organism evidence="1 2">
    <name type="scientific">Cichlidogyrus casuarinus</name>
    <dbReference type="NCBI Taxonomy" id="1844966"/>
    <lineage>
        <taxon>Eukaryota</taxon>
        <taxon>Metazoa</taxon>
        <taxon>Spiralia</taxon>
        <taxon>Lophotrochozoa</taxon>
        <taxon>Platyhelminthes</taxon>
        <taxon>Monogenea</taxon>
        <taxon>Monopisthocotylea</taxon>
        <taxon>Dactylogyridea</taxon>
        <taxon>Ancyrocephalidae</taxon>
        <taxon>Cichlidogyrus</taxon>
    </lineage>
</organism>
<comment type="caution">
    <text evidence="1">The sequence shown here is derived from an EMBL/GenBank/DDBJ whole genome shotgun (WGS) entry which is preliminary data.</text>
</comment>
<dbReference type="EMBL" id="JBJKFK010002756">
    <property type="protein sequence ID" value="KAL3310667.1"/>
    <property type="molecule type" value="Genomic_DNA"/>
</dbReference>
<proteinExistence type="predicted"/>
<sequence>MFLRMVHSWGLDTRLDELLHAHLRISSPGPAKLLDRNISFGFLSNHGFITMSMPGYDGKWVREDNKPEQQHLRLYFMSPILTTNLSLALVSICEALTNLSAETVPLLLGSSQDENEESQQQKLDSHSRSNELFRELISTLSVKCYSGEVTASSASPVIVLVSKTVSLFPAFNNCESPLREAQIAIIYAMHQCTRQLHWLNAGGPKDPCPVVFYRLLCKWQDPCLQIRYAARSLLCSILDNIDAEGRKSLLDWWIAQLPPMIYSKKSHPQNPTSNGVPDSKATPSMIKGTSDVYDVKVSSSREGSAVPVDTAKAVKALHLPLPAETGVGSRDADESFSFSALHVNMDRASLVQECAWWVSHKGYNQSEKDQLSNHTTAIVLLAMLYSRYSQTNYRNLDPLVYVRDLVEKQAPLKPQNNPSLKLKGLCEPHYAPLKSDPQDADLMSHVTIPDHEVARCLCDCLMKLLLNQPPRLAPQEFGLSEAELAGAEGSPAGAVQYANILARLLWSLRGADGTHGCSTLRRIALDMIGRGFCVWEPYLDVAHVLMTILVIGAEAEASIKNAIPGETLSDYCDLKRTARQALWNIGFAQPQLVTLTLSREVRFISHSLV</sequence>
<evidence type="ECO:0000313" key="1">
    <source>
        <dbReference type="EMBL" id="KAL3310667.1"/>
    </source>
</evidence>